<evidence type="ECO:0000313" key="2">
    <source>
        <dbReference type="Proteomes" id="UP000828390"/>
    </source>
</evidence>
<organism evidence="1 2">
    <name type="scientific">Dreissena polymorpha</name>
    <name type="common">Zebra mussel</name>
    <name type="synonym">Mytilus polymorpha</name>
    <dbReference type="NCBI Taxonomy" id="45954"/>
    <lineage>
        <taxon>Eukaryota</taxon>
        <taxon>Metazoa</taxon>
        <taxon>Spiralia</taxon>
        <taxon>Lophotrochozoa</taxon>
        <taxon>Mollusca</taxon>
        <taxon>Bivalvia</taxon>
        <taxon>Autobranchia</taxon>
        <taxon>Heteroconchia</taxon>
        <taxon>Euheterodonta</taxon>
        <taxon>Imparidentia</taxon>
        <taxon>Neoheterodontei</taxon>
        <taxon>Myida</taxon>
        <taxon>Dreissenoidea</taxon>
        <taxon>Dreissenidae</taxon>
        <taxon>Dreissena</taxon>
    </lineage>
</organism>
<evidence type="ECO:0000313" key="1">
    <source>
        <dbReference type="EMBL" id="KAH3840075.1"/>
    </source>
</evidence>
<accession>A0A9D4QRX9</accession>
<dbReference type="Proteomes" id="UP000828390">
    <property type="component" value="Unassembled WGS sequence"/>
</dbReference>
<reference evidence="1" key="2">
    <citation type="submission" date="2020-11" db="EMBL/GenBank/DDBJ databases">
        <authorList>
            <person name="McCartney M.A."/>
            <person name="Auch B."/>
            <person name="Kono T."/>
            <person name="Mallez S."/>
            <person name="Becker A."/>
            <person name="Gohl D.M."/>
            <person name="Silverstein K.A.T."/>
            <person name="Koren S."/>
            <person name="Bechman K.B."/>
            <person name="Herman A."/>
            <person name="Abrahante J.E."/>
            <person name="Garbe J."/>
        </authorList>
    </citation>
    <scope>NUCLEOTIDE SEQUENCE</scope>
    <source>
        <strain evidence="1">Duluth1</strain>
        <tissue evidence="1">Whole animal</tissue>
    </source>
</reference>
<dbReference type="AlphaFoldDB" id="A0A9D4QRX9"/>
<comment type="caution">
    <text evidence="1">The sequence shown here is derived from an EMBL/GenBank/DDBJ whole genome shotgun (WGS) entry which is preliminary data.</text>
</comment>
<dbReference type="Gene3D" id="2.120.10.30">
    <property type="entry name" value="TolB, C-terminal domain"/>
    <property type="match status" value="1"/>
</dbReference>
<keyword evidence="2" id="KW-1185">Reference proteome</keyword>
<reference evidence="1" key="1">
    <citation type="journal article" date="2019" name="bioRxiv">
        <title>The Genome of the Zebra Mussel, Dreissena polymorpha: A Resource for Invasive Species Research.</title>
        <authorList>
            <person name="McCartney M.A."/>
            <person name="Auch B."/>
            <person name="Kono T."/>
            <person name="Mallez S."/>
            <person name="Zhang Y."/>
            <person name="Obille A."/>
            <person name="Becker A."/>
            <person name="Abrahante J.E."/>
            <person name="Garbe J."/>
            <person name="Badalamenti J.P."/>
            <person name="Herman A."/>
            <person name="Mangelson H."/>
            <person name="Liachko I."/>
            <person name="Sullivan S."/>
            <person name="Sone E.D."/>
            <person name="Koren S."/>
            <person name="Silverstein K.A.T."/>
            <person name="Beckman K.B."/>
            <person name="Gohl D.M."/>
        </authorList>
    </citation>
    <scope>NUCLEOTIDE SEQUENCE</scope>
    <source>
        <strain evidence="1">Duluth1</strain>
        <tissue evidence="1">Whole animal</tissue>
    </source>
</reference>
<sequence>MHEDAEASNRVFKCAVSPAGDRIYVTNFSQHKLLTLGIDGTLISTFEHPELQSPCGGHVTPAGQVLVCGYDSHTVIQVDHEGKNKLAALVSKKEGLIQSVSVCYNTNTHQIIVGLNENNTIIVMDLQ</sequence>
<dbReference type="SUPFAM" id="SSF75011">
    <property type="entry name" value="3-carboxy-cis,cis-mucoante lactonizing enzyme"/>
    <property type="match status" value="1"/>
</dbReference>
<dbReference type="EMBL" id="JAIWYP010000004">
    <property type="protein sequence ID" value="KAH3840075.1"/>
    <property type="molecule type" value="Genomic_DNA"/>
</dbReference>
<name>A0A9D4QRX9_DREPO</name>
<protein>
    <submittedName>
        <fullName evidence="1">Uncharacterized protein</fullName>
    </submittedName>
</protein>
<proteinExistence type="predicted"/>
<dbReference type="InterPro" id="IPR011042">
    <property type="entry name" value="6-blade_b-propeller_TolB-like"/>
</dbReference>
<gene>
    <name evidence="1" type="ORF">DPMN_113517</name>
</gene>